<sequence>MNNLLIKPFIILVRFYQLAISPWLGNNCRYQPTCSHYMIGALKEHGLLKGLWIGTKRIGRCHPWGGQGYDPVPKNNTKK</sequence>
<dbReference type="EMBL" id="RDOJ01000003">
    <property type="protein sequence ID" value="RLZ11929.1"/>
    <property type="molecule type" value="Genomic_DNA"/>
</dbReference>
<dbReference type="HAMAP" id="MF_00386">
    <property type="entry name" value="UPF0161_YidD"/>
    <property type="match status" value="1"/>
</dbReference>
<dbReference type="SMART" id="SM01234">
    <property type="entry name" value="Haemolytic"/>
    <property type="match status" value="1"/>
</dbReference>
<keyword evidence="1" id="KW-0472">Membrane</keyword>
<dbReference type="InterPro" id="IPR002696">
    <property type="entry name" value="Membr_insert_effic_factor_YidD"/>
</dbReference>
<dbReference type="GO" id="GO:0005886">
    <property type="term" value="C:plasma membrane"/>
    <property type="evidence" value="ECO:0007669"/>
    <property type="project" value="UniProtKB-SubCell"/>
</dbReference>
<dbReference type="AlphaFoldDB" id="A0A3L9MMK2"/>
<comment type="caution">
    <text evidence="2">The sequence shown here is derived from an EMBL/GenBank/DDBJ whole genome shotgun (WGS) entry which is preliminary data.</text>
</comment>
<dbReference type="Pfam" id="PF01809">
    <property type="entry name" value="YidD"/>
    <property type="match status" value="1"/>
</dbReference>
<dbReference type="OrthoDB" id="9801753at2"/>
<comment type="similarity">
    <text evidence="1">Belongs to the UPF0161 family.</text>
</comment>
<comment type="function">
    <text evidence="1">Could be involved in insertion of integral membrane proteins into the membrane.</text>
</comment>
<dbReference type="PANTHER" id="PTHR33383:SF1">
    <property type="entry name" value="MEMBRANE PROTEIN INSERTION EFFICIENCY FACTOR-RELATED"/>
    <property type="match status" value="1"/>
</dbReference>
<dbReference type="RefSeq" id="WP_121933738.1">
    <property type="nucleotide sequence ID" value="NZ_RDOJ01000003.1"/>
</dbReference>
<comment type="subcellular location">
    <subcellularLocation>
        <location evidence="1">Cell membrane</location>
        <topology evidence="1">Peripheral membrane protein</topology>
        <orientation evidence="1">Cytoplasmic side</orientation>
    </subcellularLocation>
</comment>
<dbReference type="Proteomes" id="UP000275348">
    <property type="component" value="Unassembled WGS sequence"/>
</dbReference>
<evidence type="ECO:0000313" key="3">
    <source>
        <dbReference type="Proteomes" id="UP000275348"/>
    </source>
</evidence>
<protein>
    <recommendedName>
        <fullName evidence="1">Putative membrane protein insertion efficiency factor</fullName>
    </recommendedName>
</protein>
<reference evidence="2 3" key="1">
    <citation type="submission" date="2018-10" db="EMBL/GenBank/DDBJ databases">
        <authorList>
            <person name="Chen X."/>
        </authorList>
    </citation>
    <scope>NUCLEOTIDE SEQUENCE [LARGE SCALE GENOMIC DNA]</scope>
    <source>
        <strain evidence="2 3">YIM 102668</strain>
    </source>
</reference>
<keyword evidence="3" id="KW-1185">Reference proteome</keyword>
<name>A0A3L9MMK2_9FLAO</name>
<proteinExistence type="inferred from homology"/>
<keyword evidence="1" id="KW-1003">Cell membrane</keyword>
<dbReference type="NCBIfam" id="TIGR00278">
    <property type="entry name" value="membrane protein insertion efficiency factor YidD"/>
    <property type="match status" value="1"/>
</dbReference>
<dbReference type="PANTHER" id="PTHR33383">
    <property type="entry name" value="MEMBRANE PROTEIN INSERTION EFFICIENCY FACTOR-RELATED"/>
    <property type="match status" value="1"/>
</dbReference>
<evidence type="ECO:0000313" key="2">
    <source>
        <dbReference type="EMBL" id="RLZ11929.1"/>
    </source>
</evidence>
<evidence type="ECO:0000256" key="1">
    <source>
        <dbReference type="HAMAP-Rule" id="MF_00386"/>
    </source>
</evidence>
<organism evidence="2 3">
    <name type="scientific">Faecalibacter macacae</name>
    <dbReference type="NCBI Taxonomy" id="1859289"/>
    <lineage>
        <taxon>Bacteria</taxon>
        <taxon>Pseudomonadati</taxon>
        <taxon>Bacteroidota</taxon>
        <taxon>Flavobacteriia</taxon>
        <taxon>Flavobacteriales</taxon>
        <taxon>Weeksellaceae</taxon>
        <taxon>Faecalibacter</taxon>
    </lineage>
</organism>
<gene>
    <name evidence="2" type="primary">yidD</name>
    <name evidence="2" type="ORF">EAH69_03125</name>
</gene>
<accession>A0A3L9MMK2</accession>